<gene>
    <name evidence="3" type="ORF">LCOR_01353.1</name>
</gene>
<accession>A0A068RI23</accession>
<dbReference type="SUPFAM" id="SSF53335">
    <property type="entry name" value="S-adenosyl-L-methionine-dependent methyltransferases"/>
    <property type="match status" value="1"/>
</dbReference>
<keyword evidence="4" id="KW-1185">Reference proteome</keyword>
<dbReference type="Pfam" id="PF13649">
    <property type="entry name" value="Methyltransf_25"/>
    <property type="match status" value="1"/>
</dbReference>
<feature type="compositionally biased region" description="Low complexity" evidence="1">
    <location>
        <begin position="38"/>
        <end position="55"/>
    </location>
</feature>
<dbReference type="GO" id="GO:0008168">
    <property type="term" value="F:methyltransferase activity"/>
    <property type="evidence" value="ECO:0007669"/>
    <property type="project" value="UniProtKB-KW"/>
</dbReference>
<feature type="region of interest" description="Disordered" evidence="1">
    <location>
        <begin position="38"/>
        <end position="85"/>
    </location>
</feature>
<dbReference type="PANTHER" id="PTHR43591">
    <property type="entry name" value="METHYLTRANSFERASE"/>
    <property type="match status" value="1"/>
</dbReference>
<dbReference type="Proteomes" id="UP000027586">
    <property type="component" value="Unassembled WGS sequence"/>
</dbReference>
<sequence length="479" mass="54586">MLSSYYPMADQEPFHAAVDKLMPMRPMDYALPPLMMRSRSSSATSSEVTPVSEEAISNLRRNNSAEKSIRQRAVPTPPPRAPLPPTPRPSIMHHQLSCHPKSPSVGSILASIPNKRPTTPAPTIHDIQRPSSTLQLPSSPPNLRASPSLRTMISSANLRMKRQRQQQQHANAWGYILEQNHTEQDRLVAQHYLLRMMFGGVDYNAPVSLDNNNSFGAKSNIVVLDVGCGPGAWTMEMATAFPKATFIGIDKDDFFPQDIKPKNCHFRQYTIGEDGTLPFPDNSFDFIYQRDFNWALTTDMWTRLINEYMRILKPGGWIELVESDVETKSSMRMECAMNDKLLEGMALRHQEPHIARHLSTLLAVNGFRRVQSQFQSFPLGWDKEQQAEKEKQNDPSTLTPSELAHQQKQKRIRSELARLAASQYLFLLQSLRPWLSLVMNLSTDKYNNYIIGLPEEWRQGQTYTNWHCATAQKPPITRF</sequence>
<evidence type="ECO:0000313" key="4">
    <source>
        <dbReference type="Proteomes" id="UP000027586"/>
    </source>
</evidence>
<dbReference type="PANTHER" id="PTHR43591:SF24">
    <property type="entry name" value="2-METHOXY-6-POLYPRENYL-1,4-BENZOQUINOL METHYLASE, MITOCHONDRIAL"/>
    <property type="match status" value="1"/>
</dbReference>
<dbReference type="EMBL" id="CBTN010000003">
    <property type="protein sequence ID" value="CDH49614.1"/>
    <property type="molecule type" value="Genomic_DNA"/>
</dbReference>
<evidence type="ECO:0000259" key="2">
    <source>
        <dbReference type="Pfam" id="PF13649"/>
    </source>
</evidence>
<comment type="caution">
    <text evidence="3">The sequence shown here is derived from an EMBL/GenBank/DDBJ whole genome shotgun (WGS) entry which is preliminary data.</text>
</comment>
<feature type="compositionally biased region" description="Pro residues" evidence="1">
    <location>
        <begin position="75"/>
        <end position="85"/>
    </location>
</feature>
<organism evidence="3 4">
    <name type="scientific">Lichtheimia corymbifera JMRC:FSU:9682</name>
    <dbReference type="NCBI Taxonomy" id="1263082"/>
    <lineage>
        <taxon>Eukaryota</taxon>
        <taxon>Fungi</taxon>
        <taxon>Fungi incertae sedis</taxon>
        <taxon>Mucoromycota</taxon>
        <taxon>Mucoromycotina</taxon>
        <taxon>Mucoromycetes</taxon>
        <taxon>Mucorales</taxon>
        <taxon>Lichtheimiaceae</taxon>
        <taxon>Lichtheimia</taxon>
    </lineage>
</organism>
<evidence type="ECO:0000313" key="3">
    <source>
        <dbReference type="EMBL" id="CDH49614.1"/>
    </source>
</evidence>
<feature type="compositionally biased region" description="Basic and acidic residues" evidence="1">
    <location>
        <begin position="383"/>
        <end position="393"/>
    </location>
</feature>
<dbReference type="InterPro" id="IPR041698">
    <property type="entry name" value="Methyltransf_25"/>
</dbReference>
<keyword evidence="3" id="KW-0808">Transferase</keyword>
<keyword evidence="3" id="KW-0489">Methyltransferase</keyword>
<evidence type="ECO:0000256" key="1">
    <source>
        <dbReference type="SAM" id="MobiDB-lite"/>
    </source>
</evidence>
<dbReference type="AlphaFoldDB" id="A0A068RI23"/>
<protein>
    <submittedName>
        <fullName evidence="3">Methyltransferase type 11</fullName>
    </submittedName>
</protein>
<dbReference type="VEuPathDB" id="FungiDB:LCOR_01353.1"/>
<feature type="region of interest" description="Disordered" evidence="1">
    <location>
        <begin position="383"/>
        <end position="406"/>
    </location>
</feature>
<dbReference type="OrthoDB" id="2013972at2759"/>
<proteinExistence type="predicted"/>
<feature type="compositionally biased region" description="Polar residues" evidence="1">
    <location>
        <begin position="394"/>
        <end position="406"/>
    </location>
</feature>
<dbReference type="GO" id="GO:0032259">
    <property type="term" value="P:methylation"/>
    <property type="evidence" value="ECO:0007669"/>
    <property type="project" value="UniProtKB-KW"/>
</dbReference>
<dbReference type="Gene3D" id="3.40.50.150">
    <property type="entry name" value="Vaccinia Virus protein VP39"/>
    <property type="match status" value="1"/>
</dbReference>
<feature type="domain" description="Methyltransferase" evidence="2">
    <location>
        <begin position="223"/>
        <end position="316"/>
    </location>
</feature>
<name>A0A068RI23_9FUNG</name>
<dbReference type="STRING" id="1263082.A0A068RI23"/>
<dbReference type="InterPro" id="IPR029063">
    <property type="entry name" value="SAM-dependent_MTases_sf"/>
</dbReference>
<reference evidence="3" key="1">
    <citation type="submission" date="2013-08" db="EMBL/GenBank/DDBJ databases">
        <title>Gene expansion shapes genome architecture in the human pathogen Lichtheimia corymbifera: an evolutionary genomics analysis in the ancient terrestrial Mucorales (Mucoromycotina).</title>
        <authorList>
            <person name="Schwartze V.U."/>
            <person name="Winter S."/>
            <person name="Shelest E."/>
            <person name="Marcet-Houben M."/>
            <person name="Horn F."/>
            <person name="Wehner S."/>
            <person name="Hoffmann K."/>
            <person name="Riege K."/>
            <person name="Sammeth M."/>
            <person name="Nowrousian M."/>
            <person name="Valiante V."/>
            <person name="Linde J."/>
            <person name="Jacobsen I.D."/>
            <person name="Marz M."/>
            <person name="Brakhage A.A."/>
            <person name="Gabaldon T."/>
            <person name="Bocker S."/>
            <person name="Voigt K."/>
        </authorList>
    </citation>
    <scope>NUCLEOTIDE SEQUENCE [LARGE SCALE GENOMIC DNA]</scope>
    <source>
        <strain evidence="3">FSU 9682</strain>
    </source>
</reference>
<dbReference type="CDD" id="cd02440">
    <property type="entry name" value="AdoMet_MTases"/>
    <property type="match status" value="1"/>
</dbReference>
<feature type="region of interest" description="Disordered" evidence="1">
    <location>
        <begin position="121"/>
        <end position="147"/>
    </location>
</feature>
<feature type="compositionally biased region" description="Low complexity" evidence="1">
    <location>
        <begin position="130"/>
        <end position="143"/>
    </location>
</feature>